<dbReference type="HOGENOM" id="CLU_3099925_0_0_11"/>
<dbReference type="EMBL" id="AP009152">
    <property type="protein sequence ID" value="BAG29660.1"/>
    <property type="molecule type" value="Genomic_DNA"/>
</dbReference>
<reference evidence="1 2" key="1">
    <citation type="journal article" date="2008" name="J. Bacteriol.">
        <title>Complete genome sequence of the soil actinomycete Kocuria rhizophila.</title>
        <authorList>
            <person name="Takarada H."/>
            <person name="Sekine M."/>
            <person name="Kosugi H."/>
            <person name="Matsuo Y."/>
            <person name="Fujisawa T."/>
            <person name="Omata S."/>
            <person name="Kishi E."/>
            <person name="Shimizu A."/>
            <person name="Tsukatani N."/>
            <person name="Tanikawa S."/>
            <person name="Fujita N."/>
            <person name="Harayama S."/>
        </authorList>
    </citation>
    <scope>NUCLEOTIDE SEQUENCE [LARGE SCALE GENOMIC DNA]</scope>
    <source>
        <strain evidence="2">ATCC 9341 / DSM 348 / NBRC 103217 / DC2201</strain>
    </source>
</reference>
<gene>
    <name evidence="1" type="ordered locus">KRH_13130</name>
</gene>
<dbReference type="Proteomes" id="UP000008838">
    <property type="component" value="Chromosome"/>
</dbReference>
<name>B2GI68_KOCRD</name>
<organism evidence="1 2">
    <name type="scientific">Kocuria rhizophila (strain ATCC 9341 / DSM 348 / NBRC 103217 / DC2201)</name>
    <dbReference type="NCBI Taxonomy" id="378753"/>
    <lineage>
        <taxon>Bacteria</taxon>
        <taxon>Bacillati</taxon>
        <taxon>Actinomycetota</taxon>
        <taxon>Actinomycetes</taxon>
        <taxon>Micrococcales</taxon>
        <taxon>Micrococcaceae</taxon>
        <taxon>Kocuria</taxon>
    </lineage>
</organism>
<evidence type="ECO:0000313" key="1">
    <source>
        <dbReference type="EMBL" id="BAG29660.1"/>
    </source>
</evidence>
<dbReference type="KEGG" id="krh:KRH_13130"/>
<accession>B2GI68</accession>
<evidence type="ECO:0000313" key="2">
    <source>
        <dbReference type="Proteomes" id="UP000008838"/>
    </source>
</evidence>
<protein>
    <recommendedName>
        <fullName evidence="3">IS110 family transposase</fullName>
    </recommendedName>
</protein>
<evidence type="ECO:0008006" key="3">
    <source>
        <dbReference type="Google" id="ProtNLM"/>
    </source>
</evidence>
<keyword evidence="2" id="KW-1185">Reference proteome</keyword>
<proteinExistence type="predicted"/>
<dbReference type="AlphaFoldDB" id="B2GI68"/>
<sequence length="51" mass="5614">MEIETEILNQVNRYALTDVPSPIPGVGVRTASRIFTDVVGKDFKRATHLAS</sequence>